<name>A0A7W4YTE8_9BURK</name>
<accession>A0A7W4YTE8</accession>
<sequence length="191" mass="20699">MLDNVDTDTIIRIERLASVSRDLLGPYAMEALRLRPDGSEADCVLNLPAFRNAPILLAGRNFGCGSSREGAVWALAASGVRCVIAQSFGDIFHANCFQNGMLPIVLPPATMAVLADDAACGTPLTVDLQTCQITLPGGDRLPFTVNALKRTSLLEGLDDLSLTLRKRDAIAQWQARDRLARPWIWNPVALD</sequence>
<dbReference type="InterPro" id="IPR004431">
    <property type="entry name" value="3-IsopropMal_deHydase_ssu"/>
</dbReference>
<dbReference type="SUPFAM" id="SSF52016">
    <property type="entry name" value="LeuD/IlvD-like"/>
    <property type="match status" value="1"/>
</dbReference>
<comment type="caution">
    <text evidence="12">The sequence shown here is derived from an EMBL/GenBank/DDBJ whole genome shotgun (WGS) entry which is preliminary data.</text>
</comment>
<evidence type="ECO:0000313" key="13">
    <source>
        <dbReference type="Proteomes" id="UP000578036"/>
    </source>
</evidence>
<gene>
    <name evidence="12" type="ORF">FHX61_004755</name>
</gene>
<evidence type="ECO:0000256" key="6">
    <source>
        <dbReference type="ARBA" id="ARBA00011998"/>
    </source>
</evidence>
<comment type="similarity">
    <text evidence="4">Belongs to the LeuD family. LeuD type 1 subfamily.</text>
</comment>
<keyword evidence="13" id="KW-1185">Reference proteome</keyword>
<dbReference type="GO" id="GO:0009098">
    <property type="term" value="P:L-leucine biosynthetic process"/>
    <property type="evidence" value="ECO:0007669"/>
    <property type="project" value="UniProtKB-UniPathway"/>
</dbReference>
<keyword evidence="7" id="KW-0432">Leucine biosynthesis</keyword>
<evidence type="ECO:0000256" key="3">
    <source>
        <dbReference type="ARBA" id="ARBA00004729"/>
    </source>
</evidence>
<dbReference type="PANTHER" id="PTHR43345:SF5">
    <property type="entry name" value="3-ISOPROPYLMALATE DEHYDRATASE SMALL SUBUNIT"/>
    <property type="match status" value="1"/>
</dbReference>
<evidence type="ECO:0000256" key="1">
    <source>
        <dbReference type="ARBA" id="ARBA00000491"/>
    </source>
</evidence>
<dbReference type="InterPro" id="IPR015928">
    <property type="entry name" value="Aconitase/3IPM_dehydase_swvl"/>
</dbReference>
<keyword evidence="9 12" id="KW-0456">Lyase</keyword>
<evidence type="ECO:0000256" key="10">
    <source>
        <dbReference type="ARBA" id="ARBA00023304"/>
    </source>
</evidence>
<dbReference type="EC" id="4.2.1.33" evidence="6"/>
<dbReference type="GO" id="GO:0003861">
    <property type="term" value="F:3-isopropylmalate dehydratase activity"/>
    <property type="evidence" value="ECO:0007669"/>
    <property type="project" value="UniProtKB-EC"/>
</dbReference>
<dbReference type="CDD" id="cd01577">
    <property type="entry name" value="IPMI_Swivel"/>
    <property type="match status" value="1"/>
</dbReference>
<dbReference type="AlphaFoldDB" id="A0A7W4YTE8"/>
<feature type="domain" description="Aconitase A/isopropylmalate dehydratase small subunit swivel" evidence="11">
    <location>
        <begin position="32"/>
        <end position="107"/>
    </location>
</feature>
<comment type="pathway">
    <text evidence="3">Amino-acid biosynthesis; L-leucine biosynthesis; L-leucine from 3-methyl-2-oxobutanoate: step 2/4.</text>
</comment>
<organism evidence="12 13">
    <name type="scientific">Cupriavidus alkaliphilus</name>
    <dbReference type="NCBI Taxonomy" id="942866"/>
    <lineage>
        <taxon>Bacteria</taxon>
        <taxon>Pseudomonadati</taxon>
        <taxon>Pseudomonadota</taxon>
        <taxon>Betaproteobacteria</taxon>
        <taxon>Burkholderiales</taxon>
        <taxon>Burkholderiaceae</taxon>
        <taxon>Cupriavidus</taxon>
    </lineage>
</organism>
<evidence type="ECO:0000259" key="11">
    <source>
        <dbReference type="Pfam" id="PF00694"/>
    </source>
</evidence>
<evidence type="ECO:0000256" key="4">
    <source>
        <dbReference type="ARBA" id="ARBA00009845"/>
    </source>
</evidence>
<dbReference type="EMBL" id="JACHWF010000006">
    <property type="protein sequence ID" value="MBB3010079.1"/>
    <property type="molecule type" value="Genomic_DNA"/>
</dbReference>
<dbReference type="NCBIfam" id="NF002458">
    <property type="entry name" value="PRK01641.1"/>
    <property type="match status" value="1"/>
</dbReference>
<evidence type="ECO:0000256" key="5">
    <source>
        <dbReference type="ARBA" id="ARBA00011271"/>
    </source>
</evidence>
<dbReference type="InterPro" id="IPR050075">
    <property type="entry name" value="LeuD"/>
</dbReference>
<dbReference type="UniPathway" id="UPA00048">
    <property type="reaction ID" value="UER00071"/>
</dbReference>
<protein>
    <recommendedName>
        <fullName evidence="6">3-isopropylmalate dehydratase</fullName>
        <ecNumber evidence="6">4.2.1.33</ecNumber>
    </recommendedName>
</protein>
<dbReference type="GO" id="GO:0009316">
    <property type="term" value="C:3-isopropylmalate dehydratase complex"/>
    <property type="evidence" value="ECO:0007669"/>
    <property type="project" value="InterPro"/>
</dbReference>
<dbReference type="NCBIfam" id="TIGR00171">
    <property type="entry name" value="leuD"/>
    <property type="match status" value="1"/>
</dbReference>
<keyword evidence="10" id="KW-0100">Branched-chain amino acid biosynthesis</keyword>
<reference evidence="12 13" key="1">
    <citation type="submission" date="2020-08" db="EMBL/GenBank/DDBJ databases">
        <title>Genomic Encyclopedia of Type Strains, Phase IV (KMG-V): Genome sequencing to study the core and pangenomes of soil and plant-associated prokaryotes.</title>
        <authorList>
            <person name="Whitman W."/>
        </authorList>
    </citation>
    <scope>NUCLEOTIDE SEQUENCE [LARGE SCALE GENOMIC DNA]</scope>
    <source>
        <strain evidence="12 13">SLV-2362</strain>
    </source>
</reference>
<evidence type="ECO:0000256" key="9">
    <source>
        <dbReference type="ARBA" id="ARBA00023239"/>
    </source>
</evidence>
<dbReference type="Proteomes" id="UP000578036">
    <property type="component" value="Unassembled WGS sequence"/>
</dbReference>
<evidence type="ECO:0000313" key="12">
    <source>
        <dbReference type="EMBL" id="MBB3010079.1"/>
    </source>
</evidence>
<keyword evidence="8" id="KW-0028">Amino-acid biosynthesis</keyword>
<evidence type="ECO:0000256" key="8">
    <source>
        <dbReference type="ARBA" id="ARBA00022605"/>
    </source>
</evidence>
<comment type="subunit">
    <text evidence="5">Heterodimer of LeuC and LeuD.</text>
</comment>
<dbReference type="InterPro" id="IPR000573">
    <property type="entry name" value="AconitaseA/IPMdHydase_ssu_swvl"/>
</dbReference>
<dbReference type="Pfam" id="PF00694">
    <property type="entry name" value="Aconitase_C"/>
    <property type="match status" value="1"/>
</dbReference>
<evidence type="ECO:0000256" key="7">
    <source>
        <dbReference type="ARBA" id="ARBA00022430"/>
    </source>
</evidence>
<comment type="function">
    <text evidence="2">Catalyzes the isomerization between 2-isopropylmalate and 3-isopropylmalate, via the formation of 2-isopropylmaleate.</text>
</comment>
<comment type="catalytic activity">
    <reaction evidence="1">
        <text>(2R,3S)-3-isopropylmalate = (2S)-2-isopropylmalate</text>
        <dbReference type="Rhea" id="RHEA:32287"/>
        <dbReference type="ChEBI" id="CHEBI:1178"/>
        <dbReference type="ChEBI" id="CHEBI:35121"/>
        <dbReference type="EC" id="4.2.1.33"/>
    </reaction>
</comment>
<proteinExistence type="inferred from homology"/>
<evidence type="ECO:0000256" key="2">
    <source>
        <dbReference type="ARBA" id="ARBA00002695"/>
    </source>
</evidence>
<dbReference type="Gene3D" id="3.20.19.10">
    <property type="entry name" value="Aconitase, domain 4"/>
    <property type="match status" value="1"/>
</dbReference>
<dbReference type="PANTHER" id="PTHR43345">
    <property type="entry name" value="3-ISOPROPYLMALATE DEHYDRATASE SMALL SUBUNIT 2-RELATED-RELATED"/>
    <property type="match status" value="1"/>
</dbReference>
<dbReference type="InterPro" id="IPR033940">
    <property type="entry name" value="IPMI_Swivel"/>
</dbReference>